<proteinExistence type="predicted"/>
<evidence type="ECO:0000313" key="2">
    <source>
        <dbReference type="Proteomes" id="UP000265520"/>
    </source>
</evidence>
<dbReference type="EMBL" id="LXQA010966327">
    <property type="protein sequence ID" value="MCI79114.1"/>
    <property type="molecule type" value="Genomic_DNA"/>
</dbReference>
<evidence type="ECO:0000313" key="1">
    <source>
        <dbReference type="EMBL" id="MCI79114.1"/>
    </source>
</evidence>
<gene>
    <name evidence="1" type="ORF">A2U01_0100385</name>
</gene>
<reference evidence="1 2" key="1">
    <citation type="journal article" date="2018" name="Front. Plant Sci.">
        <title>Red Clover (Trifolium pratense) and Zigzag Clover (T. medium) - A Picture of Genomic Similarities and Differences.</title>
        <authorList>
            <person name="Dluhosova J."/>
            <person name="Istvanek J."/>
            <person name="Nedelnik J."/>
            <person name="Repkova J."/>
        </authorList>
    </citation>
    <scope>NUCLEOTIDE SEQUENCE [LARGE SCALE GENOMIC DNA]</scope>
    <source>
        <strain evidence="2">cv. 10/8</strain>
        <tissue evidence="1">Leaf</tissue>
    </source>
</reference>
<keyword evidence="2" id="KW-1185">Reference proteome</keyword>
<dbReference type="AlphaFoldDB" id="A0A392USW7"/>
<protein>
    <submittedName>
        <fullName evidence="1">Uncharacterized protein</fullName>
    </submittedName>
</protein>
<accession>A0A392USW7</accession>
<dbReference type="Proteomes" id="UP000265520">
    <property type="component" value="Unassembled WGS sequence"/>
</dbReference>
<comment type="caution">
    <text evidence="1">The sequence shown here is derived from an EMBL/GenBank/DDBJ whole genome shotgun (WGS) entry which is preliminary data.</text>
</comment>
<name>A0A392USW7_9FABA</name>
<feature type="non-terminal residue" evidence="1">
    <location>
        <position position="1"/>
    </location>
</feature>
<sequence length="61" mass="6677">TMVNTPEYVGVNTEAIPRGFGSTQSSSGSVILWLCHLQNLKSRGKKVNSTVKQIHLPPQIK</sequence>
<organism evidence="1 2">
    <name type="scientific">Trifolium medium</name>
    <dbReference type="NCBI Taxonomy" id="97028"/>
    <lineage>
        <taxon>Eukaryota</taxon>
        <taxon>Viridiplantae</taxon>
        <taxon>Streptophyta</taxon>
        <taxon>Embryophyta</taxon>
        <taxon>Tracheophyta</taxon>
        <taxon>Spermatophyta</taxon>
        <taxon>Magnoliopsida</taxon>
        <taxon>eudicotyledons</taxon>
        <taxon>Gunneridae</taxon>
        <taxon>Pentapetalae</taxon>
        <taxon>rosids</taxon>
        <taxon>fabids</taxon>
        <taxon>Fabales</taxon>
        <taxon>Fabaceae</taxon>
        <taxon>Papilionoideae</taxon>
        <taxon>50 kb inversion clade</taxon>
        <taxon>NPAAA clade</taxon>
        <taxon>Hologalegina</taxon>
        <taxon>IRL clade</taxon>
        <taxon>Trifolieae</taxon>
        <taxon>Trifolium</taxon>
    </lineage>
</organism>